<evidence type="ECO:0000313" key="2">
    <source>
        <dbReference type="Proteomes" id="UP000190675"/>
    </source>
</evidence>
<proteinExistence type="predicted"/>
<name>A0A1M5JMD5_9BRAD</name>
<gene>
    <name evidence="1" type="ORF">SAMN05444169_2348</name>
</gene>
<dbReference type="AlphaFoldDB" id="A0A1M5JMD5"/>
<dbReference type="EMBL" id="LT670818">
    <property type="protein sequence ID" value="SHG41737.1"/>
    <property type="molecule type" value="Genomic_DNA"/>
</dbReference>
<sequence length="114" mass="12075">MHNAAGGGTSARNEDLHEAIGSDLMSLIAHVQASMQRIEQAVPDDVPLGYWETGTNIFVLDDVTPRYAGARAALKTCEAHLGAAFLLLHATRTPQPGIKTAGTAPHLDRWSGCA</sequence>
<protein>
    <submittedName>
        <fullName evidence="1">Uncharacterized protein</fullName>
    </submittedName>
</protein>
<organism evidence="1 2">
    <name type="scientific">Bradyrhizobium erythrophlei</name>
    <dbReference type="NCBI Taxonomy" id="1437360"/>
    <lineage>
        <taxon>Bacteria</taxon>
        <taxon>Pseudomonadati</taxon>
        <taxon>Pseudomonadota</taxon>
        <taxon>Alphaproteobacteria</taxon>
        <taxon>Hyphomicrobiales</taxon>
        <taxon>Nitrobacteraceae</taxon>
        <taxon>Bradyrhizobium</taxon>
    </lineage>
</organism>
<evidence type="ECO:0000313" key="1">
    <source>
        <dbReference type="EMBL" id="SHG41737.1"/>
    </source>
</evidence>
<dbReference type="Proteomes" id="UP000190675">
    <property type="component" value="Chromosome I"/>
</dbReference>
<accession>A0A1M5JMD5</accession>
<reference evidence="1 2" key="1">
    <citation type="submission" date="2016-11" db="EMBL/GenBank/DDBJ databases">
        <authorList>
            <person name="Jaros S."/>
            <person name="Januszkiewicz K."/>
            <person name="Wedrychowicz H."/>
        </authorList>
    </citation>
    <scope>NUCLEOTIDE SEQUENCE [LARGE SCALE GENOMIC DNA]</scope>
    <source>
        <strain evidence="1 2">GAS242</strain>
    </source>
</reference>
<dbReference type="RefSeq" id="WP_079566114.1">
    <property type="nucleotide sequence ID" value="NZ_LT670818.1"/>
</dbReference>